<evidence type="ECO:0000256" key="5">
    <source>
        <dbReference type="ARBA" id="ARBA00023242"/>
    </source>
</evidence>
<keyword evidence="8" id="KW-1185">Reference proteome</keyword>
<dbReference type="PANTHER" id="PTHR31920">
    <property type="entry name" value="B3 DOMAIN-CONTAINING"/>
    <property type="match status" value="1"/>
</dbReference>
<dbReference type="PANTHER" id="PTHR31920:SF37">
    <property type="entry name" value="B3 DOMAIN-CONTAINING TRANSCRIPTION FACTOR VRN1"/>
    <property type="match status" value="1"/>
</dbReference>
<proteinExistence type="predicted"/>
<dbReference type="SUPFAM" id="SSF101936">
    <property type="entry name" value="DNA-binding pseudobarrel domain"/>
    <property type="match status" value="1"/>
</dbReference>
<evidence type="ECO:0000256" key="3">
    <source>
        <dbReference type="ARBA" id="ARBA00023125"/>
    </source>
</evidence>
<organism evidence="7 8">
    <name type="scientific">Linum tenue</name>
    <dbReference type="NCBI Taxonomy" id="586396"/>
    <lineage>
        <taxon>Eukaryota</taxon>
        <taxon>Viridiplantae</taxon>
        <taxon>Streptophyta</taxon>
        <taxon>Embryophyta</taxon>
        <taxon>Tracheophyta</taxon>
        <taxon>Spermatophyta</taxon>
        <taxon>Magnoliopsida</taxon>
        <taxon>eudicotyledons</taxon>
        <taxon>Gunneridae</taxon>
        <taxon>Pentapetalae</taxon>
        <taxon>rosids</taxon>
        <taxon>fabids</taxon>
        <taxon>Malpighiales</taxon>
        <taxon>Linaceae</taxon>
        <taxon>Linum</taxon>
    </lineage>
</organism>
<dbReference type="Gene3D" id="2.40.330.10">
    <property type="entry name" value="DNA-binding pseudobarrel domain"/>
    <property type="match status" value="1"/>
</dbReference>
<evidence type="ECO:0000313" key="8">
    <source>
        <dbReference type="Proteomes" id="UP001154282"/>
    </source>
</evidence>
<evidence type="ECO:0000256" key="2">
    <source>
        <dbReference type="ARBA" id="ARBA00023015"/>
    </source>
</evidence>
<feature type="domain" description="TF-B3" evidence="6">
    <location>
        <begin position="1"/>
        <end position="72"/>
    </location>
</feature>
<comment type="subcellular location">
    <subcellularLocation>
        <location evidence="1">Nucleus</location>
    </subcellularLocation>
</comment>
<keyword evidence="2" id="KW-0805">Transcription regulation</keyword>
<dbReference type="CDD" id="cd10017">
    <property type="entry name" value="B3_DNA"/>
    <property type="match status" value="1"/>
</dbReference>
<sequence>MKYRSRLGSHAALKVANGDTWEVELATNDDGLIWLVKGWEDFTKHYTLKQGDIVVFRLEQDSLFRVNGVHTRHIKHILEGQGNTIHCHFDRSFPFNL</sequence>
<evidence type="ECO:0000256" key="1">
    <source>
        <dbReference type="ARBA" id="ARBA00004123"/>
    </source>
</evidence>
<dbReference type="GO" id="GO:0003677">
    <property type="term" value="F:DNA binding"/>
    <property type="evidence" value="ECO:0007669"/>
    <property type="project" value="UniProtKB-KW"/>
</dbReference>
<dbReference type="InterPro" id="IPR003340">
    <property type="entry name" value="B3_DNA-bd"/>
</dbReference>
<dbReference type="Proteomes" id="UP001154282">
    <property type="component" value="Unassembled WGS sequence"/>
</dbReference>
<dbReference type="EMBL" id="CAMGYJ010000006">
    <property type="protein sequence ID" value="CAI0429677.1"/>
    <property type="molecule type" value="Genomic_DNA"/>
</dbReference>
<dbReference type="AlphaFoldDB" id="A0AAV0L709"/>
<reference evidence="7" key="1">
    <citation type="submission" date="2022-08" db="EMBL/GenBank/DDBJ databases">
        <authorList>
            <person name="Gutierrez-Valencia J."/>
        </authorList>
    </citation>
    <scope>NUCLEOTIDE SEQUENCE</scope>
</reference>
<keyword evidence="4" id="KW-0804">Transcription</keyword>
<dbReference type="PROSITE" id="PS50863">
    <property type="entry name" value="B3"/>
    <property type="match status" value="1"/>
</dbReference>
<keyword evidence="3" id="KW-0238">DNA-binding</keyword>
<dbReference type="InterPro" id="IPR050655">
    <property type="entry name" value="Plant_B3_domain"/>
</dbReference>
<keyword evidence="5" id="KW-0539">Nucleus</keyword>
<evidence type="ECO:0000256" key="4">
    <source>
        <dbReference type="ARBA" id="ARBA00023163"/>
    </source>
</evidence>
<dbReference type="InterPro" id="IPR015300">
    <property type="entry name" value="DNA-bd_pseudobarrel_sf"/>
</dbReference>
<dbReference type="Pfam" id="PF02362">
    <property type="entry name" value="B3"/>
    <property type="match status" value="1"/>
</dbReference>
<name>A0AAV0L709_9ROSI</name>
<dbReference type="GO" id="GO:0005634">
    <property type="term" value="C:nucleus"/>
    <property type="evidence" value="ECO:0007669"/>
    <property type="project" value="UniProtKB-SubCell"/>
</dbReference>
<evidence type="ECO:0000313" key="7">
    <source>
        <dbReference type="EMBL" id="CAI0429677.1"/>
    </source>
</evidence>
<protein>
    <recommendedName>
        <fullName evidence="6">TF-B3 domain-containing protein</fullName>
    </recommendedName>
</protein>
<comment type="caution">
    <text evidence="7">The sequence shown here is derived from an EMBL/GenBank/DDBJ whole genome shotgun (WGS) entry which is preliminary data.</text>
</comment>
<evidence type="ECO:0000259" key="6">
    <source>
        <dbReference type="PROSITE" id="PS50863"/>
    </source>
</evidence>
<accession>A0AAV0L709</accession>
<gene>
    <name evidence="7" type="ORF">LITE_LOCUS22246</name>
</gene>